<organism evidence="3 4">
    <name type="scientific">Arthrobacter sunyaminii</name>
    <dbReference type="NCBI Taxonomy" id="2816859"/>
    <lineage>
        <taxon>Bacteria</taxon>
        <taxon>Bacillati</taxon>
        <taxon>Actinomycetota</taxon>
        <taxon>Actinomycetes</taxon>
        <taxon>Micrococcales</taxon>
        <taxon>Micrococcaceae</taxon>
        <taxon>Arthrobacter</taxon>
    </lineage>
</organism>
<feature type="transmembrane region" description="Helical" evidence="2">
    <location>
        <begin position="50"/>
        <end position="67"/>
    </location>
</feature>
<feature type="transmembrane region" description="Helical" evidence="2">
    <location>
        <begin position="215"/>
        <end position="239"/>
    </location>
</feature>
<feature type="transmembrane region" description="Helical" evidence="2">
    <location>
        <begin position="271"/>
        <end position="290"/>
    </location>
</feature>
<evidence type="ECO:0000313" key="4">
    <source>
        <dbReference type="Proteomes" id="UP000680588"/>
    </source>
</evidence>
<proteinExistence type="predicted"/>
<feature type="transmembrane region" description="Helical" evidence="2">
    <location>
        <begin position="96"/>
        <end position="115"/>
    </location>
</feature>
<dbReference type="RefSeq" id="WP_104162000.1">
    <property type="nucleotide sequence ID" value="NZ_CP076456.1"/>
</dbReference>
<evidence type="ECO:0000313" key="3">
    <source>
        <dbReference type="EMBL" id="QWQ36542.1"/>
    </source>
</evidence>
<feature type="region of interest" description="Disordered" evidence="1">
    <location>
        <begin position="295"/>
        <end position="320"/>
    </location>
</feature>
<evidence type="ECO:0008006" key="5">
    <source>
        <dbReference type="Google" id="ProtNLM"/>
    </source>
</evidence>
<reference evidence="3" key="1">
    <citation type="submission" date="2021-06" db="EMBL/GenBank/DDBJ databases">
        <title>Novel species in genus Arthrobacter.</title>
        <authorList>
            <person name="Zhang G."/>
        </authorList>
    </citation>
    <scope>NUCLEOTIDE SEQUENCE</scope>
    <source>
        <strain evidence="3">Zg-ZUI122</strain>
    </source>
</reference>
<dbReference type="AlphaFoldDB" id="A0A975S656"/>
<evidence type="ECO:0000256" key="2">
    <source>
        <dbReference type="SAM" id="Phobius"/>
    </source>
</evidence>
<keyword evidence="2" id="KW-0812">Transmembrane</keyword>
<feature type="transmembrane region" description="Helical" evidence="2">
    <location>
        <begin position="150"/>
        <end position="168"/>
    </location>
</feature>
<feature type="transmembrane region" description="Helical" evidence="2">
    <location>
        <begin position="127"/>
        <end position="144"/>
    </location>
</feature>
<dbReference type="KEGG" id="asun:KG104_01570"/>
<dbReference type="EMBL" id="CP076456">
    <property type="protein sequence ID" value="QWQ36542.1"/>
    <property type="molecule type" value="Genomic_DNA"/>
</dbReference>
<name>A0A975S656_9MICC</name>
<feature type="transmembrane region" description="Helical" evidence="2">
    <location>
        <begin position="246"/>
        <end position="265"/>
    </location>
</feature>
<feature type="compositionally biased region" description="Basic and acidic residues" evidence="1">
    <location>
        <begin position="295"/>
        <end position="314"/>
    </location>
</feature>
<dbReference type="Proteomes" id="UP000680588">
    <property type="component" value="Chromosome"/>
</dbReference>
<accession>A0A975S656</accession>
<evidence type="ECO:0000256" key="1">
    <source>
        <dbReference type="SAM" id="MobiDB-lite"/>
    </source>
</evidence>
<gene>
    <name evidence="3" type="ORF">KG104_01570</name>
</gene>
<sequence length="320" mass="33766">MIPPSNLSDAQRLELAGPAPGEAKSGVSMEPESRLLGAENRLPVGLIRRVAVSLAAAAAAATALVLVRSDGSLVERSPDSVLGSAASHLAPAAEAWWMWLPVTASWLGYALYQWLPRQRENPRQERFGWLILASQIVAFAWLLAVSEVNAGLLLPVAAAQIAVGLVAVHSMNIHPPSSVVEGILADAPLRVSLAAGVLSLVAALAFTLTRAEADLAGWGATVWALVSLITVMVGITVICMTDRGHLSLALAIVWGLSCIAFERLTGSPDSMSIGVGAAVAAFLVLVSAGSRRHQVDHERRRSERQAEGRLHPEPLRPVIL</sequence>
<protein>
    <recommendedName>
        <fullName evidence="5">Tryptophan-rich sensory protein</fullName>
    </recommendedName>
</protein>
<feature type="transmembrane region" description="Helical" evidence="2">
    <location>
        <begin position="189"/>
        <end position="209"/>
    </location>
</feature>
<keyword evidence="2" id="KW-1133">Transmembrane helix</keyword>
<keyword evidence="2" id="KW-0472">Membrane</keyword>
<keyword evidence="4" id="KW-1185">Reference proteome</keyword>